<evidence type="ECO:0000256" key="1">
    <source>
        <dbReference type="SAM" id="Phobius"/>
    </source>
</evidence>
<dbReference type="SUPFAM" id="SSF53448">
    <property type="entry name" value="Nucleotide-diphospho-sugar transferases"/>
    <property type="match status" value="2"/>
</dbReference>
<keyword evidence="1" id="KW-1133">Transmembrane helix</keyword>
<dbReference type="GeneID" id="55820989"/>
<organism evidence="3 4">
    <name type="scientific">Methanolobus zinderi</name>
    <dbReference type="NCBI Taxonomy" id="536044"/>
    <lineage>
        <taxon>Archaea</taxon>
        <taxon>Methanobacteriati</taxon>
        <taxon>Methanobacteriota</taxon>
        <taxon>Stenosarchaea group</taxon>
        <taxon>Methanomicrobia</taxon>
        <taxon>Methanosarcinales</taxon>
        <taxon>Methanosarcinaceae</taxon>
        <taxon>Methanolobus</taxon>
    </lineage>
</organism>
<protein>
    <submittedName>
        <fullName evidence="3">Glycosyltransferase family 2 protein</fullName>
    </submittedName>
</protein>
<keyword evidence="4" id="KW-1185">Reference proteome</keyword>
<dbReference type="FunFam" id="3.90.550.10:FF:000123">
    <property type="entry name" value="Cell wall biosynthesis glycosyltransferase"/>
    <property type="match status" value="1"/>
</dbReference>
<keyword evidence="1" id="KW-0812">Transmembrane</keyword>
<dbReference type="CDD" id="cd04179">
    <property type="entry name" value="DPM_DPG-synthase_like"/>
    <property type="match status" value="2"/>
</dbReference>
<dbReference type="OrthoDB" id="124413at2157"/>
<dbReference type="PANTHER" id="PTHR48090">
    <property type="entry name" value="UNDECAPRENYL-PHOSPHATE 4-DEOXY-4-FORMAMIDO-L-ARABINOSE TRANSFERASE-RELATED"/>
    <property type="match status" value="1"/>
</dbReference>
<dbReference type="InterPro" id="IPR029044">
    <property type="entry name" value="Nucleotide-diphossugar_trans"/>
</dbReference>
<accession>A0A7D5E7Q1</accession>
<keyword evidence="3" id="KW-0808">Transferase</keyword>
<evidence type="ECO:0000313" key="3">
    <source>
        <dbReference type="EMBL" id="QLC49631.1"/>
    </source>
</evidence>
<sequence length="524" mass="58435">MGITGIIPAYNDEANIYDVIKKAGVYVDNIVVVDDGSTDSTAYVAEKMNAHVIKHETHRGKMEALRTAFKFSEKFGDGPVLVINPNKSYNSEEIPKMIDPVMWLEADAVVGYSPYPEAGSDYDIQSLIANNNGNGNGNGNVSEIGRQQFVKYLYDNIGYAAFSSQSANFMKFEPDSLPMELSLVKDLADAGMRVKEINVSKVREQNKDELYDHKIGVVVPAYNEEKLIAKTVGGIPDYVNRIYVINDASTDNTAGVLNSIRDPRLSVITHEQNQGVGAAILHGYKRALQEDMDIAVVMGGDNQMNPALMPDLIMPILRGEADYTKGNRLKSEEFRGGMSSWRLFGNSLLTFLTKVSSGYWHIMDPQNGYTAISKKALSGIEIDKLYTYYGYCNDILVKLNTFGYKTVDVSMPARYADEKSTIKYGRYMTKVSVMLLKNFFWRLKEKYSIQSFHPLVFFYVFGMIFLPLGVLLSAYTLVGGLAGWAVPSSLPLIDTLLIIAGIQMILFAMLFDMKECYRSMDIGI</sequence>
<feature type="transmembrane region" description="Helical" evidence="1">
    <location>
        <begin position="455"/>
        <end position="478"/>
    </location>
</feature>
<evidence type="ECO:0000313" key="4">
    <source>
        <dbReference type="Proteomes" id="UP000509594"/>
    </source>
</evidence>
<gene>
    <name evidence="3" type="ORF">HWN40_04900</name>
</gene>
<dbReference type="RefSeq" id="WP_176964687.1">
    <property type="nucleotide sequence ID" value="NZ_CP058215.1"/>
</dbReference>
<dbReference type="EMBL" id="CP058215">
    <property type="protein sequence ID" value="QLC49631.1"/>
    <property type="molecule type" value="Genomic_DNA"/>
</dbReference>
<dbReference type="InterPro" id="IPR001173">
    <property type="entry name" value="Glyco_trans_2-like"/>
</dbReference>
<dbReference type="Gene3D" id="3.90.550.10">
    <property type="entry name" value="Spore Coat Polysaccharide Biosynthesis Protein SpsA, Chain A"/>
    <property type="match status" value="2"/>
</dbReference>
<proteinExistence type="predicted"/>
<name>A0A7D5E7Q1_9EURY</name>
<feature type="domain" description="Glycosyltransferase 2-like" evidence="2">
    <location>
        <begin position="6"/>
        <end position="124"/>
    </location>
</feature>
<dbReference type="PANTHER" id="PTHR48090:SF7">
    <property type="entry name" value="RFBJ PROTEIN"/>
    <property type="match status" value="1"/>
</dbReference>
<reference evidence="3 4" key="1">
    <citation type="submission" date="2020-06" db="EMBL/GenBank/DDBJ databases">
        <title>Methanolobus halotolerans sp. nov., isolated from a saline lake Tus in Siberia.</title>
        <authorList>
            <person name="Shen Y."/>
            <person name="Chen S.-C."/>
            <person name="Lai M.-C."/>
            <person name="Huang H.-H."/>
            <person name="Chiu H.-H."/>
            <person name="Tang S.-L."/>
            <person name="Rogozin D.Y."/>
            <person name="Degermendzhy A.G."/>
        </authorList>
    </citation>
    <scope>NUCLEOTIDE SEQUENCE [LARGE SCALE GENOMIC DNA]</scope>
    <source>
        <strain evidence="3 4">DSM 21339</strain>
    </source>
</reference>
<feature type="transmembrane region" description="Helical" evidence="1">
    <location>
        <begin position="490"/>
        <end position="511"/>
    </location>
</feature>
<dbReference type="GO" id="GO:0016740">
    <property type="term" value="F:transferase activity"/>
    <property type="evidence" value="ECO:0007669"/>
    <property type="project" value="UniProtKB-KW"/>
</dbReference>
<dbReference type="AlphaFoldDB" id="A0A7D5E7Q1"/>
<evidence type="ECO:0000259" key="2">
    <source>
        <dbReference type="Pfam" id="PF00535"/>
    </source>
</evidence>
<keyword evidence="1" id="KW-0472">Membrane</keyword>
<dbReference type="KEGG" id="mzi:HWN40_04900"/>
<dbReference type="InterPro" id="IPR050256">
    <property type="entry name" value="Glycosyltransferase_2"/>
</dbReference>
<dbReference type="Pfam" id="PF00535">
    <property type="entry name" value="Glycos_transf_2"/>
    <property type="match status" value="2"/>
</dbReference>
<feature type="domain" description="Glycosyltransferase 2-like" evidence="2">
    <location>
        <begin position="217"/>
        <end position="377"/>
    </location>
</feature>
<dbReference type="Proteomes" id="UP000509594">
    <property type="component" value="Chromosome"/>
</dbReference>